<proteinExistence type="predicted"/>
<organism evidence="1">
    <name type="scientific">Anguilla anguilla</name>
    <name type="common">European freshwater eel</name>
    <name type="synonym">Muraena anguilla</name>
    <dbReference type="NCBI Taxonomy" id="7936"/>
    <lineage>
        <taxon>Eukaryota</taxon>
        <taxon>Metazoa</taxon>
        <taxon>Chordata</taxon>
        <taxon>Craniata</taxon>
        <taxon>Vertebrata</taxon>
        <taxon>Euteleostomi</taxon>
        <taxon>Actinopterygii</taxon>
        <taxon>Neopterygii</taxon>
        <taxon>Teleostei</taxon>
        <taxon>Anguilliformes</taxon>
        <taxon>Anguillidae</taxon>
        <taxon>Anguilla</taxon>
    </lineage>
</organism>
<sequence>MSQAAVCSVGVVFSVWLCNWRLMTGCIVLVTKS</sequence>
<evidence type="ECO:0000313" key="1">
    <source>
        <dbReference type="EMBL" id="JAH71668.1"/>
    </source>
</evidence>
<name>A0A0E9V319_ANGAN</name>
<reference evidence="1" key="2">
    <citation type="journal article" date="2015" name="Fish Shellfish Immunol.">
        <title>Early steps in the European eel (Anguilla anguilla)-Vibrio vulnificus interaction in the gills: Role of the RtxA13 toxin.</title>
        <authorList>
            <person name="Callol A."/>
            <person name="Pajuelo D."/>
            <person name="Ebbesson L."/>
            <person name="Teles M."/>
            <person name="MacKenzie S."/>
            <person name="Amaro C."/>
        </authorList>
    </citation>
    <scope>NUCLEOTIDE SEQUENCE</scope>
</reference>
<reference evidence="1" key="1">
    <citation type="submission" date="2014-11" db="EMBL/GenBank/DDBJ databases">
        <authorList>
            <person name="Amaro Gonzalez C."/>
        </authorList>
    </citation>
    <scope>NUCLEOTIDE SEQUENCE</scope>
</reference>
<dbReference type="AlphaFoldDB" id="A0A0E9V319"/>
<accession>A0A0E9V319</accession>
<dbReference type="EMBL" id="GBXM01036909">
    <property type="protein sequence ID" value="JAH71668.1"/>
    <property type="molecule type" value="Transcribed_RNA"/>
</dbReference>
<protein>
    <submittedName>
        <fullName evidence="1">Uncharacterized protein</fullName>
    </submittedName>
</protein>